<organism evidence="1 2">
    <name type="scientific">Ruegeria aquimaris</name>
    <dbReference type="NCBI Taxonomy" id="2984333"/>
    <lineage>
        <taxon>Bacteria</taxon>
        <taxon>Pseudomonadati</taxon>
        <taxon>Pseudomonadota</taxon>
        <taxon>Alphaproteobacteria</taxon>
        <taxon>Rhodobacterales</taxon>
        <taxon>Roseobacteraceae</taxon>
        <taxon>Ruegeria</taxon>
    </lineage>
</organism>
<evidence type="ECO:0000313" key="2">
    <source>
        <dbReference type="Proteomes" id="UP001320899"/>
    </source>
</evidence>
<dbReference type="SUPFAM" id="SSF160519">
    <property type="entry name" value="BB2672-like"/>
    <property type="match status" value="1"/>
</dbReference>
<dbReference type="Gene3D" id="3.30.1330.110">
    <property type="entry name" value="BB2672"/>
    <property type="match status" value="1"/>
</dbReference>
<dbReference type="Pfam" id="PF06684">
    <property type="entry name" value="AA_synth"/>
    <property type="match status" value="1"/>
</dbReference>
<accession>A0ABT3AM77</accession>
<proteinExistence type="predicted"/>
<dbReference type="Proteomes" id="UP001320899">
    <property type="component" value="Unassembled WGS sequence"/>
</dbReference>
<name>A0ABT3AM77_9RHOB</name>
<reference evidence="1 2" key="1">
    <citation type="submission" date="2022-10" db="EMBL/GenBank/DDBJ databases">
        <title>Ruegeria sp. nov., isolated from ocean surface sediments.</title>
        <authorList>
            <person name="He W."/>
            <person name="Xue H.-P."/>
            <person name="Zhang D.-F."/>
        </authorList>
    </citation>
    <scope>NUCLEOTIDE SEQUENCE [LARGE SCALE GENOMIC DNA]</scope>
    <source>
        <strain evidence="1 2">XHP0148</strain>
    </source>
</reference>
<gene>
    <name evidence="1" type="ORF">OE747_15580</name>
</gene>
<evidence type="ECO:0000313" key="1">
    <source>
        <dbReference type="EMBL" id="MCV2889764.1"/>
    </source>
</evidence>
<dbReference type="InterPro" id="IPR009569">
    <property type="entry name" value="AA_synth_put"/>
</dbReference>
<dbReference type="RefSeq" id="WP_263829486.1">
    <property type="nucleotide sequence ID" value="NZ_JAOWLB010000012.1"/>
</dbReference>
<protein>
    <submittedName>
        <fullName evidence="1">Amino acid synthesis family protein</fullName>
    </submittedName>
</protein>
<sequence>MVQPRKTVFQREIITADAFGEPCHPVTRVAVMAAFRNPLAGRFFRDLSPLFEIGRELGEVLARQAIAELGNPPISYGKAAIVGANGDMEQGGAVVHPKLGAPMRAAAGGGAAVIPSNVKLGGPGTTIDLPLGHKDNPWSFDHFDTMTLVMADAPGPDEIVMCLAYADGGRPIPRCGKGPVQTRTGNG</sequence>
<dbReference type="InterPro" id="IPR035936">
    <property type="entry name" value="BB2672"/>
</dbReference>
<comment type="caution">
    <text evidence="1">The sequence shown here is derived from an EMBL/GenBank/DDBJ whole genome shotgun (WGS) entry which is preliminary data.</text>
</comment>
<keyword evidence="2" id="KW-1185">Reference proteome</keyword>
<dbReference type="EMBL" id="JAOWLB010000012">
    <property type="protein sequence ID" value="MCV2889764.1"/>
    <property type="molecule type" value="Genomic_DNA"/>
</dbReference>